<comment type="caution">
    <text evidence="2">The sequence shown here is derived from an EMBL/GenBank/DDBJ whole genome shotgun (WGS) entry which is preliminary data.</text>
</comment>
<feature type="compositionally biased region" description="Basic and acidic residues" evidence="1">
    <location>
        <begin position="19"/>
        <end position="48"/>
    </location>
</feature>
<keyword evidence="3" id="KW-1185">Reference proteome</keyword>
<feature type="region of interest" description="Disordered" evidence="1">
    <location>
        <begin position="19"/>
        <end position="55"/>
    </location>
</feature>
<accession>A0A4Y2MWE3</accession>
<dbReference type="EMBL" id="BGPR01008076">
    <property type="protein sequence ID" value="GBN31405.1"/>
    <property type="molecule type" value="Genomic_DNA"/>
</dbReference>
<evidence type="ECO:0000313" key="3">
    <source>
        <dbReference type="Proteomes" id="UP000499080"/>
    </source>
</evidence>
<reference evidence="2 3" key="1">
    <citation type="journal article" date="2019" name="Sci. Rep.">
        <title>Orb-weaving spider Araneus ventricosus genome elucidates the spidroin gene catalogue.</title>
        <authorList>
            <person name="Kono N."/>
            <person name="Nakamura H."/>
            <person name="Ohtoshi R."/>
            <person name="Moran D.A.P."/>
            <person name="Shinohara A."/>
            <person name="Yoshida Y."/>
            <person name="Fujiwara M."/>
            <person name="Mori M."/>
            <person name="Tomita M."/>
            <person name="Arakawa K."/>
        </authorList>
    </citation>
    <scope>NUCLEOTIDE SEQUENCE [LARGE SCALE GENOMIC DNA]</scope>
</reference>
<organism evidence="2 3">
    <name type="scientific">Araneus ventricosus</name>
    <name type="common">Orbweaver spider</name>
    <name type="synonym">Epeira ventricosa</name>
    <dbReference type="NCBI Taxonomy" id="182803"/>
    <lineage>
        <taxon>Eukaryota</taxon>
        <taxon>Metazoa</taxon>
        <taxon>Ecdysozoa</taxon>
        <taxon>Arthropoda</taxon>
        <taxon>Chelicerata</taxon>
        <taxon>Arachnida</taxon>
        <taxon>Araneae</taxon>
        <taxon>Araneomorphae</taxon>
        <taxon>Entelegynae</taxon>
        <taxon>Araneoidea</taxon>
        <taxon>Araneidae</taxon>
        <taxon>Araneus</taxon>
    </lineage>
</organism>
<dbReference type="Proteomes" id="UP000499080">
    <property type="component" value="Unassembled WGS sequence"/>
</dbReference>
<evidence type="ECO:0000313" key="2">
    <source>
        <dbReference type="EMBL" id="GBN31405.1"/>
    </source>
</evidence>
<protein>
    <submittedName>
        <fullName evidence="2">Uncharacterized protein</fullName>
    </submittedName>
</protein>
<dbReference type="AlphaFoldDB" id="A0A4Y2MWE3"/>
<sequence length="173" mass="20259">MSLQDLYYNLWRREQHPNESFDETLERRSARNEADRLRQARERSDQHSQQRANRVHSQIEVNIPEHSCGNMSEVCLPNLTEAPDLKELLCSNSQEAKNYRQHIQEYNAALAFASMGTEIKSPLASVYVVRFIIWFLFSIQMNETNLAIDNCTYLTPVKQVIDLWRIIKPAFTL</sequence>
<evidence type="ECO:0000256" key="1">
    <source>
        <dbReference type="SAM" id="MobiDB-lite"/>
    </source>
</evidence>
<name>A0A4Y2MWE3_ARAVE</name>
<gene>
    <name evidence="2" type="ORF">AVEN_105324_1</name>
</gene>
<proteinExistence type="predicted"/>
<dbReference type="OrthoDB" id="6569332at2759"/>